<feature type="binding site" evidence="9">
    <location>
        <begin position="86"/>
        <end position="93"/>
    </location>
    <ligand>
        <name>ATP</name>
        <dbReference type="ChEBI" id="CHEBI:30616"/>
    </ligand>
</feature>
<keyword evidence="8" id="KW-0206">Cytoskeleton</keyword>
<dbReference type="PANTHER" id="PTHR47968">
    <property type="entry name" value="CENTROMERE PROTEIN E"/>
    <property type="match status" value="1"/>
</dbReference>
<evidence type="ECO:0000256" key="1">
    <source>
        <dbReference type="ARBA" id="ARBA00004245"/>
    </source>
</evidence>
<dbReference type="InterPro" id="IPR027640">
    <property type="entry name" value="Kinesin-like_fam"/>
</dbReference>
<keyword evidence="3" id="KW-0493">Microtubule</keyword>
<dbReference type="GO" id="GO:0008017">
    <property type="term" value="F:microtubule binding"/>
    <property type="evidence" value="ECO:0007669"/>
    <property type="project" value="InterPro"/>
</dbReference>
<comment type="similarity">
    <text evidence="9">Belongs to the TRAFAC class myosin-kinesin ATPase superfamily. Kinesin family.</text>
</comment>
<keyword evidence="7 9" id="KW-0505">Motor protein</keyword>
<evidence type="ECO:0000256" key="6">
    <source>
        <dbReference type="ARBA" id="ARBA00023054"/>
    </source>
</evidence>
<keyword evidence="5 9" id="KW-0067">ATP-binding</keyword>
<dbReference type="SMART" id="SM00129">
    <property type="entry name" value="KISc"/>
    <property type="match status" value="1"/>
</dbReference>
<organism evidence="13 14">
    <name type="scientific">Rhizopus oryzae</name>
    <name type="common">Mucormycosis agent</name>
    <name type="synonym">Rhizopus arrhizus var. delemar</name>
    <dbReference type="NCBI Taxonomy" id="64495"/>
    <lineage>
        <taxon>Eukaryota</taxon>
        <taxon>Fungi</taxon>
        <taxon>Fungi incertae sedis</taxon>
        <taxon>Mucoromycota</taxon>
        <taxon>Mucoromycotina</taxon>
        <taxon>Mucoromycetes</taxon>
        <taxon>Mucorales</taxon>
        <taxon>Mucorineae</taxon>
        <taxon>Rhizopodaceae</taxon>
        <taxon>Rhizopus</taxon>
    </lineage>
</organism>
<dbReference type="PANTHER" id="PTHR47968:SF75">
    <property type="entry name" value="CENTROMERE-ASSOCIATED PROTEIN E"/>
    <property type="match status" value="1"/>
</dbReference>
<evidence type="ECO:0000313" key="13">
    <source>
        <dbReference type="EMBL" id="KAG1536968.1"/>
    </source>
</evidence>
<name>A0A9P6Y0Y5_RHIOR</name>
<dbReference type="EMBL" id="JAANIT010002269">
    <property type="protein sequence ID" value="KAG1536968.1"/>
    <property type="molecule type" value="Genomic_DNA"/>
</dbReference>
<evidence type="ECO:0000313" key="14">
    <source>
        <dbReference type="Proteomes" id="UP000717996"/>
    </source>
</evidence>
<dbReference type="InterPro" id="IPR027417">
    <property type="entry name" value="P-loop_NTPase"/>
</dbReference>
<dbReference type="InterPro" id="IPR059182">
    <property type="entry name" value="Khc_C"/>
</dbReference>
<evidence type="ECO:0000256" key="4">
    <source>
        <dbReference type="ARBA" id="ARBA00022741"/>
    </source>
</evidence>
<evidence type="ECO:0000256" key="3">
    <source>
        <dbReference type="ARBA" id="ARBA00022701"/>
    </source>
</evidence>
<evidence type="ECO:0000259" key="12">
    <source>
        <dbReference type="PROSITE" id="PS50067"/>
    </source>
</evidence>
<feature type="compositionally biased region" description="Polar residues" evidence="11">
    <location>
        <begin position="815"/>
        <end position="825"/>
    </location>
</feature>
<evidence type="ECO:0000256" key="7">
    <source>
        <dbReference type="ARBA" id="ARBA00023175"/>
    </source>
</evidence>
<dbReference type="SUPFAM" id="SSF52540">
    <property type="entry name" value="P-loop containing nucleoside triphosphate hydrolases"/>
    <property type="match status" value="1"/>
</dbReference>
<dbReference type="InterPro" id="IPR036961">
    <property type="entry name" value="Kinesin_motor_dom_sf"/>
</dbReference>
<feature type="coiled-coil region" evidence="10">
    <location>
        <begin position="412"/>
        <end position="491"/>
    </location>
</feature>
<comment type="caution">
    <text evidence="13">The sequence shown here is derived from an EMBL/GenBank/DDBJ whole genome shotgun (WGS) entry which is preliminary data.</text>
</comment>
<dbReference type="OrthoDB" id="2232866at2759"/>
<evidence type="ECO:0000256" key="11">
    <source>
        <dbReference type="SAM" id="MobiDB-lite"/>
    </source>
</evidence>
<dbReference type="PRINTS" id="PR00380">
    <property type="entry name" value="KINESINHEAVY"/>
</dbReference>
<feature type="region of interest" description="Disordered" evidence="11">
    <location>
        <begin position="804"/>
        <end position="834"/>
    </location>
</feature>
<feature type="coiled-coil region" evidence="10">
    <location>
        <begin position="594"/>
        <end position="635"/>
    </location>
</feature>
<feature type="domain" description="Kinesin motor" evidence="12">
    <location>
        <begin position="5"/>
        <end position="319"/>
    </location>
</feature>
<evidence type="ECO:0000256" key="5">
    <source>
        <dbReference type="ARBA" id="ARBA00022840"/>
    </source>
</evidence>
<dbReference type="PROSITE" id="PS50067">
    <property type="entry name" value="KINESIN_MOTOR_2"/>
    <property type="match status" value="1"/>
</dbReference>
<dbReference type="Proteomes" id="UP000717996">
    <property type="component" value="Unassembled WGS sequence"/>
</dbReference>
<dbReference type="Gene3D" id="3.40.850.10">
    <property type="entry name" value="Kinesin motor domain"/>
    <property type="match status" value="1"/>
</dbReference>
<keyword evidence="4 9" id="KW-0547">Nucleotide-binding</keyword>
<proteinExistence type="inferred from homology"/>
<dbReference type="Pfam" id="PF00225">
    <property type="entry name" value="Kinesin"/>
    <property type="match status" value="1"/>
</dbReference>
<keyword evidence="6 10" id="KW-0175">Coiled coil</keyword>
<dbReference type="AlphaFoldDB" id="A0A9P6Y0Y5"/>
<dbReference type="InterPro" id="IPR001752">
    <property type="entry name" value="Kinesin_motor_dom"/>
</dbReference>
<reference evidence="13" key="1">
    <citation type="journal article" date="2020" name="Microb. Genom.">
        <title>Genetic diversity of clinical and environmental Mucorales isolates obtained from an investigation of mucormycosis cases among solid organ transplant recipients.</title>
        <authorList>
            <person name="Nguyen M.H."/>
            <person name="Kaul D."/>
            <person name="Muto C."/>
            <person name="Cheng S.J."/>
            <person name="Richter R.A."/>
            <person name="Bruno V.M."/>
            <person name="Liu G."/>
            <person name="Beyhan S."/>
            <person name="Sundermann A.J."/>
            <person name="Mounaud S."/>
            <person name="Pasculle A.W."/>
            <person name="Nierman W.C."/>
            <person name="Driscoll E."/>
            <person name="Cumbie R."/>
            <person name="Clancy C.J."/>
            <person name="Dupont C.L."/>
        </authorList>
    </citation>
    <scope>NUCLEOTIDE SEQUENCE</scope>
    <source>
        <strain evidence="13">GL16</strain>
    </source>
</reference>
<evidence type="ECO:0000256" key="10">
    <source>
        <dbReference type="SAM" id="Coils"/>
    </source>
</evidence>
<accession>A0A9P6Y0Y5</accession>
<protein>
    <recommendedName>
        <fullName evidence="12">Kinesin motor domain-containing protein</fullName>
    </recommendedName>
</protein>
<dbReference type="GO" id="GO:0007018">
    <property type="term" value="P:microtubule-based movement"/>
    <property type="evidence" value="ECO:0007669"/>
    <property type="project" value="InterPro"/>
</dbReference>
<sequence length="834" mass="94236">MSGFNIKVVCRFRPQNKLEIDKGGFPTIEIDENGTRVTLKGETTSSFTFDKVFGMDTTQKDVFDYSIKSIVDDVTAGYNSTIFAYGKTDSGKTFTMMGADINDKNTKGITPRIIEQVFTRINNAPSNIKFTVKLSYMEIYMERVRDLFNPSNDDLTVYEDKTQGVYVNGLYEICVANRDETYQAITYTNMNTKSSHSHSIMVITIIQKDINTGAAKCSKLFLVDLASLKKVGKTNSSEQALEETKKVNKSLSTLHMVINALTDGKSGHVPYRNSKLTHILRESLGGNSRTTFIINCSPSSYNEANTISTLIFGVRAKAVKNKAKANADLSFAKLKALLKKSKTETITFQNYIAALEDEENSRRSGKASPEDKWDMLDEINKDDITTLPSEPNFKTIADDTCRPITPFVTLENDELEESLKREKKLVNQLAEKETELKNCEKLLESSKEEICHYKSQELSLHQENQQFIAEIAELRLQLQKLSAESKEKEINDDSLKETDESVSLTINDTAILRHYLSNAQESLNQYTKTIDSLQKENQALEKNKVEYESRLKKLEEDYEELFSKTVATSPENENTEEATSALKVDLETQYASKNEIQQQEIGELRLEVEELKQVISKKTEDILKLSQNLQSMKEANNSLLNIHSECDKKINYMRKTMDENSANLTAINEALVCKLQLSYEKESELEIVKNEAQEKYDYALKAGSEAEKKVAILERSLDQLSTVQKQASILPNSSICLSDRKLAARNERIQQLEALLQHSQEELIKQNRKLGEQINLLRERLQQATSLRSQRVVPVSFARIARPVRGGGGEAAPTDCQTNTLASSTEKNKRGSWI</sequence>
<dbReference type="GO" id="GO:0003777">
    <property type="term" value="F:microtubule motor activity"/>
    <property type="evidence" value="ECO:0007669"/>
    <property type="project" value="InterPro"/>
</dbReference>
<feature type="coiled-coil region" evidence="10">
    <location>
        <begin position="516"/>
        <end position="564"/>
    </location>
</feature>
<comment type="subcellular location">
    <subcellularLocation>
        <location evidence="1">Cytoplasm</location>
        <location evidence="1">Cytoskeleton</location>
    </subcellularLocation>
</comment>
<dbReference type="CDD" id="cd23649">
    <property type="entry name" value="Khc_CBD_cc"/>
    <property type="match status" value="1"/>
</dbReference>
<evidence type="ECO:0000256" key="8">
    <source>
        <dbReference type="ARBA" id="ARBA00023212"/>
    </source>
</evidence>
<evidence type="ECO:0000256" key="9">
    <source>
        <dbReference type="PROSITE-ProRule" id="PRU00283"/>
    </source>
</evidence>
<dbReference type="GO" id="GO:0005524">
    <property type="term" value="F:ATP binding"/>
    <property type="evidence" value="ECO:0007669"/>
    <property type="project" value="UniProtKB-UniRule"/>
</dbReference>
<evidence type="ECO:0000256" key="2">
    <source>
        <dbReference type="ARBA" id="ARBA00022490"/>
    </source>
</evidence>
<keyword evidence="2" id="KW-0963">Cytoplasm</keyword>
<feature type="coiled-coil region" evidence="10">
    <location>
        <begin position="742"/>
        <end position="787"/>
    </location>
</feature>
<gene>
    <name evidence="13" type="ORF">G6F51_010655</name>
</gene>